<feature type="compositionally biased region" description="Low complexity" evidence="1">
    <location>
        <begin position="23"/>
        <end position="47"/>
    </location>
</feature>
<dbReference type="AlphaFoldDB" id="A0A8J3M361"/>
<reference evidence="4" key="1">
    <citation type="submission" date="2021-01" db="EMBL/GenBank/DDBJ databases">
        <title>Whole genome shotgun sequence of Planosporangium flavigriseum NBRC 105377.</title>
        <authorList>
            <person name="Komaki H."/>
            <person name="Tamura T."/>
        </authorList>
    </citation>
    <scope>NUCLEOTIDE SEQUENCE</scope>
    <source>
        <strain evidence="4">NBRC 105377</strain>
    </source>
</reference>
<dbReference type="GO" id="GO:0008800">
    <property type="term" value="F:beta-lactamase activity"/>
    <property type="evidence" value="ECO:0007669"/>
    <property type="project" value="InterPro"/>
</dbReference>
<dbReference type="InterPro" id="IPR000871">
    <property type="entry name" value="Beta-lactam_class-A"/>
</dbReference>
<evidence type="ECO:0000259" key="3">
    <source>
        <dbReference type="Pfam" id="PF13354"/>
    </source>
</evidence>
<feature type="region of interest" description="Disordered" evidence="1">
    <location>
        <begin position="22"/>
        <end position="58"/>
    </location>
</feature>
<dbReference type="PANTHER" id="PTHR35333">
    <property type="entry name" value="BETA-LACTAMASE"/>
    <property type="match status" value="1"/>
</dbReference>
<dbReference type="Proteomes" id="UP000653674">
    <property type="component" value="Unassembled WGS sequence"/>
</dbReference>
<proteinExistence type="predicted"/>
<feature type="signal peptide" evidence="2">
    <location>
        <begin position="1"/>
        <end position="20"/>
    </location>
</feature>
<organism evidence="4 5">
    <name type="scientific">Planosporangium flavigriseum</name>
    <dbReference type="NCBI Taxonomy" id="373681"/>
    <lineage>
        <taxon>Bacteria</taxon>
        <taxon>Bacillati</taxon>
        <taxon>Actinomycetota</taxon>
        <taxon>Actinomycetes</taxon>
        <taxon>Micromonosporales</taxon>
        <taxon>Micromonosporaceae</taxon>
        <taxon>Planosporangium</taxon>
    </lineage>
</organism>
<dbReference type="GO" id="GO:0046677">
    <property type="term" value="P:response to antibiotic"/>
    <property type="evidence" value="ECO:0007669"/>
    <property type="project" value="InterPro"/>
</dbReference>
<accession>A0A8J3M361</accession>
<dbReference type="Gene3D" id="3.40.710.10">
    <property type="entry name" value="DD-peptidase/beta-lactamase superfamily"/>
    <property type="match status" value="1"/>
</dbReference>
<dbReference type="Pfam" id="PF13354">
    <property type="entry name" value="Beta-lactamase2"/>
    <property type="match status" value="1"/>
</dbReference>
<name>A0A8J3M361_9ACTN</name>
<comment type="caution">
    <text evidence="4">The sequence shown here is derived from an EMBL/GenBank/DDBJ whole genome shotgun (WGS) entry which is preliminary data.</text>
</comment>
<evidence type="ECO:0000256" key="1">
    <source>
        <dbReference type="SAM" id="MobiDB-lite"/>
    </source>
</evidence>
<evidence type="ECO:0000256" key="2">
    <source>
        <dbReference type="SAM" id="SignalP"/>
    </source>
</evidence>
<keyword evidence="5" id="KW-1185">Reference proteome</keyword>
<dbReference type="InterPro" id="IPR012338">
    <property type="entry name" value="Beta-lactam/transpept-like"/>
</dbReference>
<feature type="domain" description="Beta-lactamase class A catalytic" evidence="3">
    <location>
        <begin position="133"/>
        <end position="273"/>
    </location>
</feature>
<sequence>MSITALGLVALLTGCGGGQARWATPTSPSTGATPAVSGAPSASGPAAASPPSPDADCGPWGCAQQRRFDAAAALVKTKPGYLGLVVVDRQTGAVWRTGTPEHVMWTSSTIKLAIATSVLERGRTGEVTVDAQARQQIAAMFSVSDNDAADALWKRYGKDAMVRRFTQVYGMTGLTFVPGSPRYWGFMKASAEDLRRLMSYVLDKLDPADRDYIVGAMRHVGQIQQWGVWAAGAALQPGTKDGWSIESDPGGKHWCTSAVGFAGPNARYIVAVMYHLPPGSGTIDAGVHAVSDAVATVFGAPTPAPVTVPDPSTGL</sequence>
<keyword evidence="2" id="KW-0732">Signal</keyword>
<dbReference type="GO" id="GO:0030655">
    <property type="term" value="P:beta-lactam antibiotic catabolic process"/>
    <property type="evidence" value="ECO:0007669"/>
    <property type="project" value="InterPro"/>
</dbReference>
<dbReference type="PANTHER" id="PTHR35333:SF3">
    <property type="entry name" value="BETA-LACTAMASE-TYPE TRANSPEPTIDASE FOLD CONTAINING PROTEIN"/>
    <property type="match status" value="1"/>
</dbReference>
<protein>
    <recommendedName>
        <fullName evidence="3">Beta-lactamase class A catalytic domain-containing protein</fullName>
    </recommendedName>
</protein>
<dbReference type="EMBL" id="BONU01000041">
    <property type="protein sequence ID" value="GIG75975.1"/>
    <property type="molecule type" value="Genomic_DNA"/>
</dbReference>
<dbReference type="SUPFAM" id="SSF56601">
    <property type="entry name" value="beta-lactamase/transpeptidase-like"/>
    <property type="match status" value="1"/>
</dbReference>
<evidence type="ECO:0000313" key="4">
    <source>
        <dbReference type="EMBL" id="GIG75975.1"/>
    </source>
</evidence>
<dbReference type="InterPro" id="IPR045155">
    <property type="entry name" value="Beta-lactam_cat"/>
</dbReference>
<gene>
    <name evidence="4" type="ORF">Pfl04_43790</name>
</gene>
<evidence type="ECO:0000313" key="5">
    <source>
        <dbReference type="Proteomes" id="UP000653674"/>
    </source>
</evidence>
<feature type="chain" id="PRO_5038527048" description="Beta-lactamase class A catalytic domain-containing protein" evidence="2">
    <location>
        <begin position="21"/>
        <end position="315"/>
    </location>
</feature>